<name>A0ACB9YWG7_9PEZI</name>
<reference evidence="1 2" key="1">
    <citation type="journal article" date="2022" name="New Phytol.">
        <title>Ecological generalism drives hyperdiversity of secondary metabolite gene clusters in xylarialean endophytes.</title>
        <authorList>
            <person name="Franco M.E.E."/>
            <person name="Wisecaver J.H."/>
            <person name="Arnold A.E."/>
            <person name="Ju Y.M."/>
            <person name="Slot J.C."/>
            <person name="Ahrendt S."/>
            <person name="Moore L.P."/>
            <person name="Eastman K.E."/>
            <person name="Scott K."/>
            <person name="Konkel Z."/>
            <person name="Mondo S.J."/>
            <person name="Kuo A."/>
            <person name="Hayes R.D."/>
            <person name="Haridas S."/>
            <person name="Andreopoulos B."/>
            <person name="Riley R."/>
            <person name="LaButti K."/>
            <person name="Pangilinan J."/>
            <person name="Lipzen A."/>
            <person name="Amirebrahimi M."/>
            <person name="Yan J."/>
            <person name="Adam C."/>
            <person name="Keymanesh K."/>
            <person name="Ng V."/>
            <person name="Louie K."/>
            <person name="Northen T."/>
            <person name="Drula E."/>
            <person name="Henrissat B."/>
            <person name="Hsieh H.M."/>
            <person name="Youens-Clark K."/>
            <person name="Lutzoni F."/>
            <person name="Miadlikowska J."/>
            <person name="Eastwood D.C."/>
            <person name="Hamelin R.C."/>
            <person name="Grigoriev I.V."/>
            <person name="U'Ren J.M."/>
        </authorList>
    </citation>
    <scope>NUCLEOTIDE SEQUENCE [LARGE SCALE GENOMIC DNA]</scope>
    <source>
        <strain evidence="1 2">CBS 119005</strain>
    </source>
</reference>
<sequence length="434" mass="48185">MDSPPHQVPLVGPLNDDDENDTAAPAPQIYDTRDITESAIGLTSGPPPDTRRCFVCLVDEPEAALPSDWRMPCSCTLEGHENCLLEWIADLEAQGKEIKCTICKSPITVTERLDSAVQLSNFLSDRLSEWSPQFLTGLAVSSALASSSFYGAKAIDLFAGPDALTNFLFNSDDVAALLAMRQEGQVQDMHRELPVNMSHFAVLPFIAPALVLSRIPLADIIVIPASILYTTLIDQSDEDLAWPPSAQRALSLYPVIQATYRHIHNTLYRILENKWKAQARKMLPHEATEQPAAIEGRPEPAVEPLAGPAADEDRLLAYGFNMLLGEEEDNVDVVRPRNRGLDPVLNFLAGTLVWPGVCYGMGELLRLALPTRFVTRPAYGPVTGILQRRWGRSLIGGYLFVVLKDAFFMWVKYRKTLNRASRHVKNARSRNSRR</sequence>
<dbReference type="EMBL" id="MU393506">
    <property type="protein sequence ID" value="KAI4863354.1"/>
    <property type="molecule type" value="Genomic_DNA"/>
</dbReference>
<dbReference type="Proteomes" id="UP001497700">
    <property type="component" value="Unassembled WGS sequence"/>
</dbReference>
<organism evidence="1 2">
    <name type="scientific">Hypoxylon rubiginosum</name>
    <dbReference type="NCBI Taxonomy" id="110542"/>
    <lineage>
        <taxon>Eukaryota</taxon>
        <taxon>Fungi</taxon>
        <taxon>Dikarya</taxon>
        <taxon>Ascomycota</taxon>
        <taxon>Pezizomycotina</taxon>
        <taxon>Sordariomycetes</taxon>
        <taxon>Xylariomycetidae</taxon>
        <taxon>Xylariales</taxon>
        <taxon>Hypoxylaceae</taxon>
        <taxon>Hypoxylon</taxon>
    </lineage>
</organism>
<evidence type="ECO:0000313" key="1">
    <source>
        <dbReference type="EMBL" id="KAI4863354.1"/>
    </source>
</evidence>
<evidence type="ECO:0000313" key="2">
    <source>
        <dbReference type="Proteomes" id="UP001497700"/>
    </source>
</evidence>
<protein>
    <submittedName>
        <fullName evidence="1">Uncharacterized protein</fullName>
    </submittedName>
</protein>
<accession>A0ACB9YWG7</accession>
<gene>
    <name evidence="1" type="ORF">F4820DRAFT_459599</name>
</gene>
<comment type="caution">
    <text evidence="1">The sequence shown here is derived from an EMBL/GenBank/DDBJ whole genome shotgun (WGS) entry which is preliminary data.</text>
</comment>
<keyword evidence="2" id="KW-1185">Reference proteome</keyword>
<proteinExistence type="predicted"/>